<keyword evidence="1" id="KW-1133">Transmembrane helix</keyword>
<sequence>MNSSLAQILVTQNEFVTLMGIYTCVDMVFSVMGIVTNAVNTKTFLAMGADDGVTVSFLYLSSSELMCCLAALGQKISMAFWVTELATDYKTWFFINPYVANAFFGNIRACLFEIPILITTYLSLAKCMCVVKPLSFKSMFSVSRTRRIMVGICVFSIVSYVPIFATMGTTQELDVNINRTRHMIWFSSNRDLVKTVVWTSRDTLSAIASEVVVAVCLMMMAQALSKSITLRGQLKNGTFSHKMDQHNSSLECDGKLSGKELQIIKQVVLISVVFIAGNTPKIAVFLVVALVPDFTPVGRYRNLYDVTIKGRELSELVISAVNIFIYYKFNSKFRQCCHAIC</sequence>
<feature type="transmembrane region" description="Helical" evidence="1">
    <location>
        <begin position="267"/>
        <end position="291"/>
    </location>
</feature>
<keyword evidence="1" id="KW-0472">Membrane</keyword>
<feature type="transmembrane region" description="Helical" evidence="1">
    <location>
        <begin position="204"/>
        <end position="225"/>
    </location>
</feature>
<evidence type="ECO:0000313" key="3">
    <source>
        <dbReference type="Proteomes" id="UP001497497"/>
    </source>
</evidence>
<organism evidence="2 3">
    <name type="scientific">Lymnaea stagnalis</name>
    <name type="common">Great pond snail</name>
    <name type="synonym">Helix stagnalis</name>
    <dbReference type="NCBI Taxonomy" id="6523"/>
    <lineage>
        <taxon>Eukaryota</taxon>
        <taxon>Metazoa</taxon>
        <taxon>Spiralia</taxon>
        <taxon>Lophotrochozoa</taxon>
        <taxon>Mollusca</taxon>
        <taxon>Gastropoda</taxon>
        <taxon>Heterobranchia</taxon>
        <taxon>Euthyneura</taxon>
        <taxon>Panpulmonata</taxon>
        <taxon>Hygrophila</taxon>
        <taxon>Lymnaeoidea</taxon>
        <taxon>Lymnaeidae</taxon>
        <taxon>Lymnaea</taxon>
    </lineage>
</organism>
<gene>
    <name evidence="2" type="ORF">GSLYS_00019391001</name>
</gene>
<feature type="transmembrane region" description="Helical" evidence="1">
    <location>
        <begin position="145"/>
        <end position="165"/>
    </location>
</feature>
<keyword evidence="1" id="KW-0812">Transmembrane</keyword>
<accession>A0AAV2IG27</accession>
<evidence type="ECO:0000256" key="1">
    <source>
        <dbReference type="SAM" id="Phobius"/>
    </source>
</evidence>
<name>A0AAV2IG27_LYMST</name>
<protein>
    <recommendedName>
        <fullName evidence="4">G-protein coupled receptors family 1 profile domain-containing protein</fullName>
    </recommendedName>
</protein>
<dbReference type="PANTHER" id="PTHR46641">
    <property type="entry name" value="FMRFAMIDE RECEPTOR-RELATED"/>
    <property type="match status" value="1"/>
</dbReference>
<dbReference type="EMBL" id="CAXITT010000760">
    <property type="protein sequence ID" value="CAL1546014.1"/>
    <property type="molecule type" value="Genomic_DNA"/>
</dbReference>
<proteinExistence type="predicted"/>
<dbReference type="AlphaFoldDB" id="A0AAV2IG27"/>
<dbReference type="PANTHER" id="PTHR46641:SF2">
    <property type="entry name" value="FMRFAMIDE RECEPTOR"/>
    <property type="match status" value="1"/>
</dbReference>
<comment type="caution">
    <text evidence="2">The sequence shown here is derived from an EMBL/GenBank/DDBJ whole genome shotgun (WGS) entry which is preliminary data.</text>
</comment>
<evidence type="ECO:0000313" key="2">
    <source>
        <dbReference type="EMBL" id="CAL1546014.1"/>
    </source>
</evidence>
<feature type="transmembrane region" description="Helical" evidence="1">
    <location>
        <begin position="15"/>
        <end position="36"/>
    </location>
</feature>
<keyword evidence="3" id="KW-1185">Reference proteome</keyword>
<reference evidence="2 3" key="1">
    <citation type="submission" date="2024-04" db="EMBL/GenBank/DDBJ databases">
        <authorList>
            <consortium name="Genoscope - CEA"/>
            <person name="William W."/>
        </authorList>
    </citation>
    <scope>NUCLEOTIDE SEQUENCE [LARGE SCALE GENOMIC DNA]</scope>
</reference>
<dbReference type="SUPFAM" id="SSF81321">
    <property type="entry name" value="Family A G protein-coupled receptor-like"/>
    <property type="match status" value="1"/>
</dbReference>
<dbReference type="InterPro" id="IPR052954">
    <property type="entry name" value="GPCR-Ligand_Int"/>
</dbReference>
<dbReference type="Proteomes" id="UP001497497">
    <property type="component" value="Unassembled WGS sequence"/>
</dbReference>
<evidence type="ECO:0008006" key="4">
    <source>
        <dbReference type="Google" id="ProtNLM"/>
    </source>
</evidence>
<dbReference type="Gene3D" id="1.20.1070.10">
    <property type="entry name" value="Rhodopsin 7-helix transmembrane proteins"/>
    <property type="match status" value="1"/>
</dbReference>